<feature type="non-terminal residue" evidence="2">
    <location>
        <position position="43"/>
    </location>
</feature>
<dbReference type="EMBL" id="UINC01229488">
    <property type="protein sequence ID" value="SVE61218.1"/>
    <property type="molecule type" value="Genomic_DNA"/>
</dbReference>
<gene>
    <name evidence="2" type="ORF">METZ01_LOCUS514072</name>
</gene>
<dbReference type="AlphaFoldDB" id="A0A383EYM7"/>
<feature type="region of interest" description="Disordered" evidence="1">
    <location>
        <begin position="1"/>
        <end position="43"/>
    </location>
</feature>
<evidence type="ECO:0000313" key="2">
    <source>
        <dbReference type="EMBL" id="SVE61218.1"/>
    </source>
</evidence>
<protein>
    <submittedName>
        <fullName evidence="2">Uncharacterized protein</fullName>
    </submittedName>
</protein>
<name>A0A383EYM7_9ZZZZ</name>
<sequence>DPVGRAGNPRVAPDGLRRRNGASRRSCRSCPPRSLSTSIDDRV</sequence>
<reference evidence="2" key="1">
    <citation type="submission" date="2018-05" db="EMBL/GenBank/DDBJ databases">
        <authorList>
            <person name="Lanie J.A."/>
            <person name="Ng W.-L."/>
            <person name="Kazmierczak K.M."/>
            <person name="Andrzejewski T.M."/>
            <person name="Davidsen T.M."/>
            <person name="Wayne K.J."/>
            <person name="Tettelin H."/>
            <person name="Glass J.I."/>
            <person name="Rusch D."/>
            <person name="Podicherti R."/>
            <person name="Tsui H.-C.T."/>
            <person name="Winkler M.E."/>
        </authorList>
    </citation>
    <scope>NUCLEOTIDE SEQUENCE</scope>
</reference>
<accession>A0A383EYM7</accession>
<feature type="compositionally biased region" description="Basic residues" evidence="1">
    <location>
        <begin position="18"/>
        <end position="27"/>
    </location>
</feature>
<organism evidence="2">
    <name type="scientific">marine metagenome</name>
    <dbReference type="NCBI Taxonomy" id="408172"/>
    <lineage>
        <taxon>unclassified sequences</taxon>
        <taxon>metagenomes</taxon>
        <taxon>ecological metagenomes</taxon>
    </lineage>
</organism>
<proteinExistence type="predicted"/>
<feature type="non-terminal residue" evidence="2">
    <location>
        <position position="1"/>
    </location>
</feature>
<evidence type="ECO:0000256" key="1">
    <source>
        <dbReference type="SAM" id="MobiDB-lite"/>
    </source>
</evidence>